<evidence type="ECO:0000313" key="1">
    <source>
        <dbReference type="EMBL" id="KAK2551273.1"/>
    </source>
</evidence>
<keyword evidence="2" id="KW-1185">Reference proteome</keyword>
<sequence>MKSKTLIQPRSSPTCPKIGVVESCWDSKKTLTYFQTFEGSLLLCVNYPLKIVESSQTSVVVVDRMMISLNRWTTIEHD</sequence>
<reference evidence="1" key="2">
    <citation type="journal article" date="2023" name="Science">
        <title>Genomic signatures of disease resistance in endangered staghorn corals.</title>
        <authorList>
            <person name="Vollmer S.V."/>
            <person name="Selwyn J.D."/>
            <person name="Despard B.A."/>
            <person name="Roesel C.L."/>
        </authorList>
    </citation>
    <scope>NUCLEOTIDE SEQUENCE</scope>
    <source>
        <strain evidence="1">K2</strain>
    </source>
</reference>
<organism evidence="1 2">
    <name type="scientific">Acropora cervicornis</name>
    <name type="common">Staghorn coral</name>
    <dbReference type="NCBI Taxonomy" id="6130"/>
    <lineage>
        <taxon>Eukaryota</taxon>
        <taxon>Metazoa</taxon>
        <taxon>Cnidaria</taxon>
        <taxon>Anthozoa</taxon>
        <taxon>Hexacorallia</taxon>
        <taxon>Scleractinia</taxon>
        <taxon>Astrocoeniina</taxon>
        <taxon>Acroporidae</taxon>
        <taxon>Acropora</taxon>
    </lineage>
</organism>
<dbReference type="EMBL" id="JARQWQ010000099">
    <property type="protein sequence ID" value="KAK2551273.1"/>
    <property type="molecule type" value="Genomic_DNA"/>
</dbReference>
<gene>
    <name evidence="1" type="ORF">P5673_027863</name>
</gene>
<comment type="caution">
    <text evidence="1">The sequence shown here is derived from an EMBL/GenBank/DDBJ whole genome shotgun (WGS) entry which is preliminary data.</text>
</comment>
<reference evidence="1" key="1">
    <citation type="journal article" date="2023" name="G3 (Bethesda)">
        <title>Whole genome assembly and annotation of the endangered Caribbean coral Acropora cervicornis.</title>
        <authorList>
            <person name="Selwyn J.D."/>
            <person name="Vollmer S.V."/>
        </authorList>
    </citation>
    <scope>NUCLEOTIDE SEQUENCE</scope>
    <source>
        <strain evidence="1">K2</strain>
    </source>
</reference>
<protein>
    <submittedName>
        <fullName evidence="1">Uncharacterized protein</fullName>
    </submittedName>
</protein>
<accession>A0AAD9PY81</accession>
<dbReference type="AlphaFoldDB" id="A0AAD9PY81"/>
<evidence type="ECO:0000313" key="2">
    <source>
        <dbReference type="Proteomes" id="UP001249851"/>
    </source>
</evidence>
<dbReference type="Proteomes" id="UP001249851">
    <property type="component" value="Unassembled WGS sequence"/>
</dbReference>
<proteinExistence type="predicted"/>
<name>A0AAD9PY81_ACRCE</name>